<sequence length="121" mass="12293">MRTLNVAATATALFIGATVSGGLGQATASPSLTQAPPPVPGAIGDVCSHHARVGVDTSTGKQIVCTYMGDRGGWKWVGTVPLIGENEIGTPCSYPSEVGSQTSEGFAVQCDPSSDTWQDGP</sequence>
<dbReference type="AlphaFoldDB" id="A0A934NV68"/>
<evidence type="ECO:0000313" key="2">
    <source>
        <dbReference type="EMBL" id="MBJ8341797.1"/>
    </source>
</evidence>
<accession>A0A934NV68</accession>
<reference evidence="2" key="1">
    <citation type="submission" date="2020-12" db="EMBL/GenBank/DDBJ databases">
        <title>Antrihabitans popcorni sp. nov. and Antrihabitans auranticaus sp. nov., isolated from a larva cave.</title>
        <authorList>
            <person name="Lee S.D."/>
            <person name="Kim I.S."/>
        </authorList>
    </citation>
    <scope>NUCLEOTIDE SEQUENCE</scope>
    <source>
        <strain evidence="2">YC3-6</strain>
    </source>
</reference>
<feature type="signal peptide" evidence="1">
    <location>
        <begin position="1"/>
        <end position="28"/>
    </location>
</feature>
<organism evidence="2 3">
    <name type="scientific">Antrihabitans stalagmiti</name>
    <dbReference type="NCBI Taxonomy" id="2799499"/>
    <lineage>
        <taxon>Bacteria</taxon>
        <taxon>Bacillati</taxon>
        <taxon>Actinomycetota</taxon>
        <taxon>Actinomycetes</taxon>
        <taxon>Mycobacteriales</taxon>
        <taxon>Nocardiaceae</taxon>
        <taxon>Antrihabitans</taxon>
    </lineage>
</organism>
<keyword evidence="1" id="KW-0732">Signal</keyword>
<proteinExistence type="predicted"/>
<evidence type="ECO:0008006" key="4">
    <source>
        <dbReference type="Google" id="ProtNLM"/>
    </source>
</evidence>
<keyword evidence="3" id="KW-1185">Reference proteome</keyword>
<dbReference type="RefSeq" id="WP_199706863.1">
    <property type="nucleotide sequence ID" value="NZ_JAEMNV010000008.1"/>
</dbReference>
<comment type="caution">
    <text evidence="2">The sequence shown here is derived from an EMBL/GenBank/DDBJ whole genome shotgun (WGS) entry which is preliminary data.</text>
</comment>
<feature type="chain" id="PRO_5037964108" description="Secreted protein" evidence="1">
    <location>
        <begin position="29"/>
        <end position="121"/>
    </location>
</feature>
<dbReference type="EMBL" id="JAEMNV010000008">
    <property type="protein sequence ID" value="MBJ8341797.1"/>
    <property type="molecule type" value="Genomic_DNA"/>
</dbReference>
<protein>
    <recommendedName>
        <fullName evidence="4">Secreted protein</fullName>
    </recommendedName>
</protein>
<name>A0A934NV68_9NOCA</name>
<gene>
    <name evidence="2" type="ORF">JGU71_23195</name>
</gene>
<evidence type="ECO:0000256" key="1">
    <source>
        <dbReference type="SAM" id="SignalP"/>
    </source>
</evidence>
<evidence type="ECO:0000313" key="3">
    <source>
        <dbReference type="Proteomes" id="UP000655868"/>
    </source>
</evidence>
<dbReference type="Proteomes" id="UP000655868">
    <property type="component" value="Unassembled WGS sequence"/>
</dbReference>